<feature type="domain" description="Indole-3-glycerol phosphate synthase" evidence="9">
    <location>
        <begin position="40"/>
        <end position="267"/>
    </location>
</feature>
<accession>A0A9W6ZUD0</accession>
<sequence length="284" mass="30524">MVQQKEQEMIQFRAAHKNPNDDLQMILSYMDTQGDGLAAKKLVDSCRRGRPHGLSVGIDLKRRSPTNPSFSCDFSDPGSVASAFLDSDADFVFANCDFSSYGGELNDIKQIVSATRASSPSSAVVFKDIIIDPLQLALAKQLQCDAALVLACVVGSELPNLLDTATLINLPIVVECHTEEEVKIAVENGAGTILLNRVDRFSGNKLYPDQPFAIQDALPPGNFVTTLVTGKVNDVETAQKFLDAGYDGVVIGSALIGNPIADKFIKSVKNLEMGEDAKIMNSIG</sequence>
<evidence type="ECO:0000256" key="5">
    <source>
        <dbReference type="ARBA" id="ARBA00022793"/>
    </source>
</evidence>
<evidence type="ECO:0000256" key="4">
    <source>
        <dbReference type="ARBA" id="ARBA00022605"/>
    </source>
</evidence>
<protein>
    <recommendedName>
        <fullName evidence="3">indole-3-glycerol-phosphate synthase</fullName>
        <ecNumber evidence="3">4.1.1.48</ecNumber>
    </recommendedName>
</protein>
<keyword evidence="5" id="KW-0210">Decarboxylase</keyword>
<comment type="catalytic activity">
    <reaction evidence="1">
        <text>1-(2-carboxyphenylamino)-1-deoxy-D-ribulose 5-phosphate + H(+) = (1S,2R)-1-C-(indol-3-yl)glycerol 3-phosphate + CO2 + H2O</text>
        <dbReference type="Rhea" id="RHEA:23476"/>
        <dbReference type="ChEBI" id="CHEBI:15377"/>
        <dbReference type="ChEBI" id="CHEBI:15378"/>
        <dbReference type="ChEBI" id="CHEBI:16526"/>
        <dbReference type="ChEBI" id="CHEBI:58613"/>
        <dbReference type="ChEBI" id="CHEBI:58866"/>
        <dbReference type="EC" id="4.1.1.48"/>
    </reaction>
</comment>
<keyword evidence="4" id="KW-0028">Amino-acid biosynthesis</keyword>
<evidence type="ECO:0000256" key="3">
    <source>
        <dbReference type="ARBA" id="ARBA00012362"/>
    </source>
</evidence>
<dbReference type="GO" id="GO:0000162">
    <property type="term" value="P:L-tryptophan biosynthetic process"/>
    <property type="evidence" value="ECO:0007669"/>
    <property type="project" value="UniProtKB-KW"/>
</dbReference>
<organism evidence="10 11">
    <name type="scientific">Triparma retinervis</name>
    <dbReference type="NCBI Taxonomy" id="2557542"/>
    <lineage>
        <taxon>Eukaryota</taxon>
        <taxon>Sar</taxon>
        <taxon>Stramenopiles</taxon>
        <taxon>Ochrophyta</taxon>
        <taxon>Bolidophyceae</taxon>
        <taxon>Parmales</taxon>
        <taxon>Triparmaceae</taxon>
        <taxon>Triparma</taxon>
    </lineage>
</organism>
<dbReference type="Pfam" id="PF00218">
    <property type="entry name" value="IGPS"/>
    <property type="match status" value="1"/>
</dbReference>
<keyword evidence="8" id="KW-0456">Lyase</keyword>
<keyword evidence="6" id="KW-0822">Tryptophan biosynthesis</keyword>
<evidence type="ECO:0000256" key="6">
    <source>
        <dbReference type="ARBA" id="ARBA00022822"/>
    </source>
</evidence>
<dbReference type="PANTHER" id="PTHR22854">
    <property type="entry name" value="TRYPTOPHAN BIOSYNTHESIS PROTEIN"/>
    <property type="match status" value="1"/>
</dbReference>
<comment type="caution">
    <text evidence="10">The sequence shown here is derived from an EMBL/GenBank/DDBJ whole genome shotgun (WGS) entry which is preliminary data.</text>
</comment>
<dbReference type="InterPro" id="IPR045186">
    <property type="entry name" value="Indole-3-glycerol_P_synth"/>
</dbReference>
<dbReference type="Proteomes" id="UP001165082">
    <property type="component" value="Unassembled WGS sequence"/>
</dbReference>
<evidence type="ECO:0000259" key="9">
    <source>
        <dbReference type="Pfam" id="PF00218"/>
    </source>
</evidence>
<keyword evidence="7" id="KW-0057">Aromatic amino acid biosynthesis</keyword>
<keyword evidence="11" id="KW-1185">Reference proteome</keyword>
<evidence type="ECO:0000256" key="8">
    <source>
        <dbReference type="ARBA" id="ARBA00023239"/>
    </source>
</evidence>
<dbReference type="EC" id="4.1.1.48" evidence="3"/>
<gene>
    <name evidence="10" type="ORF">TrRE_jg4176</name>
</gene>
<evidence type="ECO:0000256" key="1">
    <source>
        <dbReference type="ARBA" id="ARBA00001633"/>
    </source>
</evidence>
<dbReference type="OrthoDB" id="524799at2759"/>
<dbReference type="Gene3D" id="3.20.20.70">
    <property type="entry name" value="Aldolase class I"/>
    <property type="match status" value="1"/>
</dbReference>
<dbReference type="SUPFAM" id="SSF51366">
    <property type="entry name" value="Ribulose-phoshate binding barrel"/>
    <property type="match status" value="1"/>
</dbReference>
<dbReference type="GO" id="GO:0004640">
    <property type="term" value="F:phosphoribosylanthranilate isomerase activity"/>
    <property type="evidence" value="ECO:0007669"/>
    <property type="project" value="TreeGrafter"/>
</dbReference>
<dbReference type="InterPro" id="IPR013798">
    <property type="entry name" value="Indole-3-glycerol_P_synth_dom"/>
</dbReference>
<evidence type="ECO:0000256" key="7">
    <source>
        <dbReference type="ARBA" id="ARBA00023141"/>
    </source>
</evidence>
<evidence type="ECO:0000313" key="10">
    <source>
        <dbReference type="EMBL" id="GMH58211.1"/>
    </source>
</evidence>
<dbReference type="GO" id="GO:0004425">
    <property type="term" value="F:indole-3-glycerol-phosphate synthase activity"/>
    <property type="evidence" value="ECO:0007669"/>
    <property type="project" value="UniProtKB-EC"/>
</dbReference>
<comment type="pathway">
    <text evidence="2">Amino-acid biosynthesis; L-tryptophan biosynthesis; L-tryptophan from chorismate: step 4/5.</text>
</comment>
<dbReference type="PANTHER" id="PTHR22854:SF2">
    <property type="entry name" value="INDOLE-3-GLYCEROL-PHOSPHATE SYNTHASE"/>
    <property type="match status" value="1"/>
</dbReference>
<evidence type="ECO:0000256" key="2">
    <source>
        <dbReference type="ARBA" id="ARBA00004696"/>
    </source>
</evidence>
<proteinExistence type="predicted"/>
<dbReference type="InterPro" id="IPR011060">
    <property type="entry name" value="RibuloseP-bd_barrel"/>
</dbReference>
<reference evidence="10" key="1">
    <citation type="submission" date="2022-07" db="EMBL/GenBank/DDBJ databases">
        <title>Genome analysis of Parmales, a sister group of diatoms, reveals the evolutionary specialization of diatoms from phago-mixotrophs to photoautotrophs.</title>
        <authorList>
            <person name="Ban H."/>
            <person name="Sato S."/>
            <person name="Yoshikawa S."/>
            <person name="Kazumasa Y."/>
            <person name="Nakamura Y."/>
            <person name="Ichinomiya M."/>
            <person name="Saitoh K."/>
            <person name="Sato N."/>
            <person name="Blanc-Mathieu R."/>
            <person name="Endo H."/>
            <person name="Kuwata A."/>
            <person name="Ogata H."/>
        </authorList>
    </citation>
    <scope>NUCLEOTIDE SEQUENCE</scope>
</reference>
<dbReference type="InterPro" id="IPR013785">
    <property type="entry name" value="Aldolase_TIM"/>
</dbReference>
<dbReference type="AlphaFoldDB" id="A0A9W6ZUD0"/>
<name>A0A9W6ZUD0_9STRA</name>
<evidence type="ECO:0000313" key="11">
    <source>
        <dbReference type="Proteomes" id="UP001165082"/>
    </source>
</evidence>
<dbReference type="EMBL" id="BRXZ01002256">
    <property type="protein sequence ID" value="GMH58211.1"/>
    <property type="molecule type" value="Genomic_DNA"/>
</dbReference>